<feature type="region of interest" description="Disordered" evidence="2">
    <location>
        <begin position="55"/>
        <end position="89"/>
    </location>
</feature>
<feature type="compositionally biased region" description="Polar residues" evidence="2">
    <location>
        <begin position="1"/>
        <end position="13"/>
    </location>
</feature>
<sequence length="518" mass="56233">MKSISSFWNSLTTNDRHAEKRRSSYNPSFTSIRTGLVHTDSSMSVNKASPYSSVYGTQSPNASQVNLTTGYTGSSTGPRTSGGHSSGGMQLQDFENGVAPPPPVSDSWRRIDHWAEENYPELYDQLSYGATQADVDELEHELEMTLPGDVRESLFIHDGQERGGRPTGLFFGVALLDCEELVDEYNLWRKVAASLPRPDEYPMLSKKPTPSMSSSQLPPASGTAAASAQANGKPETAQQARRPRQQRQGSRPEGACQPVYSHPGWIPLAKDYMGNNIAIDLAPGPQGKWGQVILFGRECDIKYVVAPSWASFLSMFVNDLESPNVVMDEDVGVGGEMGQLRLVLDQQEEHSYMEILKARVRRRERAIRGLQGGHDANNNNKRNNGKSRAVSPGKPRSDVNGRLPRSSLGVERNSTDVLLASPVVSEGQGVKFHEKQSGSLLSPALPVPASPVVQSEEAASEHKQALATEDVLAAPIVSGDAAEIVKEETNIASNDKDTSLNVNHVGTELMDVSLDDQA</sequence>
<accession>A0A1Y2FNC1</accession>
<dbReference type="RefSeq" id="XP_040726992.1">
    <property type="nucleotide sequence ID" value="XM_040868753.1"/>
</dbReference>
<dbReference type="GeneID" id="63785352"/>
<name>A0A1Y2FNC1_PROLT</name>
<dbReference type="STRING" id="56484.A0A1Y2FNC1"/>
<dbReference type="GO" id="GO:0070880">
    <property type="term" value="P:fungal-type cell wall beta-glucan biosynthetic process"/>
    <property type="evidence" value="ECO:0007669"/>
    <property type="project" value="TreeGrafter"/>
</dbReference>
<feature type="compositionally biased region" description="Low complexity" evidence="2">
    <location>
        <begin position="68"/>
        <end position="83"/>
    </location>
</feature>
<feature type="region of interest" description="Disordered" evidence="2">
    <location>
        <begin position="198"/>
        <end position="258"/>
    </location>
</feature>
<gene>
    <name evidence="4" type="ORF">BCR37DRAFT_377189</name>
</gene>
<dbReference type="SUPFAM" id="SSF160631">
    <property type="entry name" value="SMI1/KNR4-like"/>
    <property type="match status" value="1"/>
</dbReference>
<dbReference type="OMA" id="WAEENYY"/>
<protein>
    <recommendedName>
        <fullName evidence="3">Knr4/Smi1-like domain-containing protein</fullName>
    </recommendedName>
</protein>
<comment type="caution">
    <text evidence="4">The sequence shown here is derived from an EMBL/GenBank/DDBJ whole genome shotgun (WGS) entry which is preliminary data.</text>
</comment>
<feature type="compositionally biased region" description="Polar residues" evidence="2">
    <location>
        <begin position="55"/>
        <end position="67"/>
    </location>
</feature>
<feature type="region of interest" description="Disordered" evidence="2">
    <location>
        <begin position="369"/>
        <end position="408"/>
    </location>
</feature>
<evidence type="ECO:0000313" key="4">
    <source>
        <dbReference type="EMBL" id="ORY85510.1"/>
    </source>
</evidence>
<dbReference type="AlphaFoldDB" id="A0A1Y2FNC1"/>
<dbReference type="InterPro" id="IPR037883">
    <property type="entry name" value="Knr4/Smi1-like_sf"/>
</dbReference>
<dbReference type="InterPro" id="IPR051873">
    <property type="entry name" value="KNR4/SMI1_regulator"/>
</dbReference>
<dbReference type="GO" id="GO:0043332">
    <property type="term" value="C:mating projection tip"/>
    <property type="evidence" value="ECO:0007669"/>
    <property type="project" value="TreeGrafter"/>
</dbReference>
<evidence type="ECO:0000313" key="5">
    <source>
        <dbReference type="Proteomes" id="UP000193685"/>
    </source>
</evidence>
<reference evidence="4 5" key="1">
    <citation type="submission" date="2016-07" db="EMBL/GenBank/DDBJ databases">
        <title>Pervasive Adenine N6-methylation of Active Genes in Fungi.</title>
        <authorList>
            <consortium name="DOE Joint Genome Institute"/>
            <person name="Mondo S.J."/>
            <person name="Dannebaum R.O."/>
            <person name="Kuo R.C."/>
            <person name="Labutti K."/>
            <person name="Haridas S."/>
            <person name="Kuo A."/>
            <person name="Salamov A."/>
            <person name="Ahrendt S.R."/>
            <person name="Lipzen A."/>
            <person name="Sullivan W."/>
            <person name="Andreopoulos W.B."/>
            <person name="Clum A."/>
            <person name="Lindquist E."/>
            <person name="Daum C."/>
            <person name="Ramamoorthy G.K."/>
            <person name="Gryganskyi A."/>
            <person name="Culley D."/>
            <person name="Magnuson J.K."/>
            <person name="James T.Y."/>
            <person name="O'Malley M.A."/>
            <person name="Stajich J.E."/>
            <person name="Spatafora J.W."/>
            <person name="Visel A."/>
            <person name="Grigoriev I.V."/>
        </authorList>
    </citation>
    <scope>NUCLEOTIDE SEQUENCE [LARGE SCALE GENOMIC DNA]</scope>
    <source>
        <strain evidence="4 5">12-1054</strain>
    </source>
</reference>
<dbReference type="Pfam" id="PF09346">
    <property type="entry name" value="SMI1_KNR4"/>
    <property type="match status" value="1"/>
</dbReference>
<feature type="domain" description="Knr4/Smi1-like" evidence="3">
    <location>
        <begin position="129"/>
        <end position="315"/>
    </location>
</feature>
<evidence type="ECO:0000256" key="1">
    <source>
        <dbReference type="ARBA" id="ARBA00005303"/>
    </source>
</evidence>
<evidence type="ECO:0000259" key="3">
    <source>
        <dbReference type="SMART" id="SM00860"/>
    </source>
</evidence>
<organism evidence="4 5">
    <name type="scientific">Protomyces lactucae-debilis</name>
    <dbReference type="NCBI Taxonomy" id="2754530"/>
    <lineage>
        <taxon>Eukaryota</taxon>
        <taxon>Fungi</taxon>
        <taxon>Dikarya</taxon>
        <taxon>Ascomycota</taxon>
        <taxon>Taphrinomycotina</taxon>
        <taxon>Taphrinomycetes</taxon>
        <taxon>Taphrinales</taxon>
        <taxon>Protomycetaceae</taxon>
        <taxon>Protomyces</taxon>
    </lineage>
</organism>
<feature type="compositionally biased region" description="Polar residues" evidence="2">
    <location>
        <begin position="208"/>
        <end position="218"/>
    </location>
</feature>
<dbReference type="InterPro" id="IPR009203">
    <property type="entry name" value="Knr4/Smi1"/>
</dbReference>
<comment type="similarity">
    <text evidence="1">Belongs to the KNR4/SMI1 family.</text>
</comment>
<feature type="compositionally biased region" description="Low complexity" evidence="2">
    <location>
        <begin position="220"/>
        <end position="230"/>
    </location>
</feature>
<dbReference type="EMBL" id="MCFI01000004">
    <property type="protein sequence ID" value="ORY85510.1"/>
    <property type="molecule type" value="Genomic_DNA"/>
</dbReference>
<dbReference type="Proteomes" id="UP000193685">
    <property type="component" value="Unassembled WGS sequence"/>
</dbReference>
<feature type="region of interest" description="Disordered" evidence="2">
    <location>
        <begin position="1"/>
        <end position="30"/>
    </location>
</feature>
<evidence type="ECO:0000256" key="2">
    <source>
        <dbReference type="SAM" id="MobiDB-lite"/>
    </source>
</evidence>
<dbReference type="InterPro" id="IPR018958">
    <property type="entry name" value="Knr4/Smi1-like_dom"/>
</dbReference>
<keyword evidence="5" id="KW-1185">Reference proteome</keyword>
<proteinExistence type="inferred from homology"/>
<dbReference type="PANTHER" id="PTHR47432">
    <property type="entry name" value="CELL WALL ASSEMBLY REGULATOR SMI1"/>
    <property type="match status" value="1"/>
</dbReference>
<dbReference type="OrthoDB" id="2305498at2759"/>
<dbReference type="SMART" id="SM00860">
    <property type="entry name" value="SMI1_KNR4"/>
    <property type="match status" value="1"/>
</dbReference>
<dbReference type="PIRSF" id="PIRSF017023">
    <property type="entry name" value="KNR4"/>
    <property type="match status" value="1"/>
</dbReference>
<dbReference type="PANTHER" id="PTHR47432:SF1">
    <property type="entry name" value="CELL WALL ASSEMBLY REGULATOR SMI1"/>
    <property type="match status" value="1"/>
</dbReference>